<evidence type="ECO:0000313" key="1">
    <source>
        <dbReference type="EMBL" id="RRT70035.1"/>
    </source>
</evidence>
<name>A0A427A1C5_ENSVE</name>
<organism evidence="1 2">
    <name type="scientific">Ensete ventricosum</name>
    <name type="common">Abyssinian banana</name>
    <name type="synonym">Musa ensete</name>
    <dbReference type="NCBI Taxonomy" id="4639"/>
    <lineage>
        <taxon>Eukaryota</taxon>
        <taxon>Viridiplantae</taxon>
        <taxon>Streptophyta</taxon>
        <taxon>Embryophyta</taxon>
        <taxon>Tracheophyta</taxon>
        <taxon>Spermatophyta</taxon>
        <taxon>Magnoliopsida</taxon>
        <taxon>Liliopsida</taxon>
        <taxon>Zingiberales</taxon>
        <taxon>Musaceae</taxon>
        <taxon>Ensete</taxon>
    </lineage>
</organism>
<evidence type="ECO:0000313" key="2">
    <source>
        <dbReference type="Proteomes" id="UP000287651"/>
    </source>
</evidence>
<sequence>MINELVGRSGYAHGEGSENQRLRCAVIGSCRTRLKIKERHGPASALTPNQEVRKPDHQVSLRAAGFLLPPLDIFAIPLPLKEEHLKPYLGEMGVPPPWKCLQSSRLRIDPLICCRVLR</sequence>
<proteinExistence type="predicted"/>
<accession>A0A427A1C5</accession>
<gene>
    <name evidence="1" type="ORF">B296_00010552</name>
</gene>
<dbReference type="AlphaFoldDB" id="A0A427A1C5"/>
<dbReference type="Proteomes" id="UP000287651">
    <property type="component" value="Unassembled WGS sequence"/>
</dbReference>
<reference evidence="1 2" key="1">
    <citation type="journal article" date="2014" name="Agronomy (Basel)">
        <title>A Draft Genome Sequence for Ensete ventricosum, the Drought-Tolerant Tree Against Hunger.</title>
        <authorList>
            <person name="Harrison J."/>
            <person name="Moore K.A."/>
            <person name="Paszkiewicz K."/>
            <person name="Jones T."/>
            <person name="Grant M."/>
            <person name="Ambacheew D."/>
            <person name="Muzemil S."/>
            <person name="Studholme D.J."/>
        </authorList>
    </citation>
    <scope>NUCLEOTIDE SEQUENCE [LARGE SCALE GENOMIC DNA]</scope>
</reference>
<comment type="caution">
    <text evidence="1">The sequence shown here is derived from an EMBL/GenBank/DDBJ whole genome shotgun (WGS) entry which is preliminary data.</text>
</comment>
<dbReference type="EMBL" id="AMZH03004153">
    <property type="protein sequence ID" value="RRT70035.1"/>
    <property type="molecule type" value="Genomic_DNA"/>
</dbReference>
<protein>
    <submittedName>
        <fullName evidence="1">Uncharacterized protein</fullName>
    </submittedName>
</protein>